<dbReference type="PANTHER" id="PTHR43391">
    <property type="entry name" value="RETINOL DEHYDROGENASE-RELATED"/>
    <property type="match status" value="1"/>
</dbReference>
<protein>
    <submittedName>
        <fullName evidence="4">SDR family NAD(P)-dependent oxidoreductase</fullName>
    </submittedName>
</protein>
<evidence type="ECO:0000256" key="1">
    <source>
        <dbReference type="ARBA" id="ARBA00006484"/>
    </source>
</evidence>
<dbReference type="Proteomes" id="UP000295302">
    <property type="component" value="Unassembled WGS sequence"/>
</dbReference>
<reference evidence="4 5" key="1">
    <citation type="submission" date="2019-03" db="EMBL/GenBank/DDBJ databases">
        <title>Draft genome sequences of novel Actinobacteria.</title>
        <authorList>
            <person name="Sahin N."/>
            <person name="Ay H."/>
            <person name="Saygin H."/>
        </authorList>
    </citation>
    <scope>NUCLEOTIDE SEQUENCE [LARGE SCALE GENOMIC DNA]</scope>
    <source>
        <strain evidence="4 5">CH32</strain>
    </source>
</reference>
<evidence type="ECO:0000313" key="5">
    <source>
        <dbReference type="Proteomes" id="UP000295302"/>
    </source>
</evidence>
<dbReference type="AlphaFoldDB" id="A0A4R4ZEW3"/>
<dbReference type="InterPro" id="IPR036291">
    <property type="entry name" value="NAD(P)-bd_dom_sf"/>
</dbReference>
<comment type="similarity">
    <text evidence="1 3">Belongs to the short-chain dehydrogenases/reductases (SDR) family.</text>
</comment>
<accession>A0A4R4ZEW3</accession>
<dbReference type="Gene3D" id="3.40.50.720">
    <property type="entry name" value="NAD(P)-binding Rossmann-like Domain"/>
    <property type="match status" value="1"/>
</dbReference>
<sequence>MKNLAGATAFITGAAQGIGLGIARALARKGSKLALTDIDDTALALAAAELSALTEVATFRLDVRDRAGYTRAADAAEERLGPVSVVCNNAGVAFSERLADLAYELWDLALGINLGGVVNGVQTFLPRMLDRGAPGHIVNTASAAGLIGAGVGPMYTASKFAVVGLSESLRAQLEAGGHPIGVTALCPGGVTTNVARTGRDLVAAQPGTGPALERTRARADELAPAIEATLSRYGVAPDAVGELVVEAIKADRPYVLTDRAGLGLITARTEAILAAMPATDPAAEGFTGFGS</sequence>
<dbReference type="InterPro" id="IPR002347">
    <property type="entry name" value="SDR_fam"/>
</dbReference>
<gene>
    <name evidence="4" type="ORF">E1286_04440</name>
</gene>
<dbReference type="EMBL" id="SMKQ01000007">
    <property type="protein sequence ID" value="TDD54962.1"/>
    <property type="molecule type" value="Genomic_DNA"/>
</dbReference>
<evidence type="ECO:0000256" key="2">
    <source>
        <dbReference type="ARBA" id="ARBA00023002"/>
    </source>
</evidence>
<dbReference type="PRINTS" id="PR00081">
    <property type="entry name" value="GDHRDH"/>
</dbReference>
<dbReference type="Pfam" id="PF00106">
    <property type="entry name" value="adh_short"/>
    <property type="match status" value="1"/>
</dbReference>
<proteinExistence type="inferred from homology"/>
<dbReference type="CDD" id="cd05233">
    <property type="entry name" value="SDR_c"/>
    <property type="match status" value="1"/>
</dbReference>
<dbReference type="PROSITE" id="PS00061">
    <property type="entry name" value="ADH_SHORT"/>
    <property type="match status" value="1"/>
</dbReference>
<dbReference type="RefSeq" id="WP_132608990.1">
    <property type="nucleotide sequence ID" value="NZ_SMKQ01000007.1"/>
</dbReference>
<evidence type="ECO:0000313" key="4">
    <source>
        <dbReference type="EMBL" id="TDD54962.1"/>
    </source>
</evidence>
<dbReference type="InterPro" id="IPR020904">
    <property type="entry name" value="Sc_DH/Rdtase_CS"/>
</dbReference>
<organism evidence="4 5">
    <name type="scientific">Nonomuraea terrae</name>
    <dbReference type="NCBI Taxonomy" id="2530383"/>
    <lineage>
        <taxon>Bacteria</taxon>
        <taxon>Bacillati</taxon>
        <taxon>Actinomycetota</taxon>
        <taxon>Actinomycetes</taxon>
        <taxon>Streptosporangiales</taxon>
        <taxon>Streptosporangiaceae</taxon>
        <taxon>Nonomuraea</taxon>
    </lineage>
</organism>
<dbReference type="PANTHER" id="PTHR43391:SF82">
    <property type="entry name" value="OXIDOREDUCTASE SADH-RELATED"/>
    <property type="match status" value="1"/>
</dbReference>
<keyword evidence="5" id="KW-1185">Reference proteome</keyword>
<dbReference type="OrthoDB" id="3691025at2"/>
<dbReference type="PRINTS" id="PR00080">
    <property type="entry name" value="SDRFAMILY"/>
</dbReference>
<dbReference type="GO" id="GO:0016491">
    <property type="term" value="F:oxidoreductase activity"/>
    <property type="evidence" value="ECO:0007669"/>
    <property type="project" value="UniProtKB-KW"/>
</dbReference>
<keyword evidence="2" id="KW-0560">Oxidoreductase</keyword>
<name>A0A4R4ZEW3_9ACTN</name>
<evidence type="ECO:0000256" key="3">
    <source>
        <dbReference type="RuleBase" id="RU000363"/>
    </source>
</evidence>
<comment type="caution">
    <text evidence="4">The sequence shown here is derived from an EMBL/GenBank/DDBJ whole genome shotgun (WGS) entry which is preliminary data.</text>
</comment>
<dbReference type="SUPFAM" id="SSF51735">
    <property type="entry name" value="NAD(P)-binding Rossmann-fold domains"/>
    <property type="match status" value="1"/>
</dbReference>